<proteinExistence type="predicted"/>
<evidence type="ECO:0000313" key="2">
    <source>
        <dbReference type="EMBL" id="MDQ0209054.1"/>
    </source>
</evidence>
<evidence type="ECO:0000313" key="3">
    <source>
        <dbReference type="Proteomes" id="UP001225034"/>
    </source>
</evidence>
<gene>
    <name evidence="2" type="ORF">J2S05_003889</name>
</gene>
<dbReference type="RefSeq" id="WP_370873663.1">
    <property type="nucleotide sequence ID" value="NZ_JAUSUA010000008.1"/>
</dbReference>
<dbReference type="Pfam" id="PF12146">
    <property type="entry name" value="Hydrolase_4"/>
    <property type="match status" value="1"/>
</dbReference>
<evidence type="ECO:0000259" key="1">
    <source>
        <dbReference type="Pfam" id="PF12146"/>
    </source>
</evidence>
<feature type="domain" description="Serine aminopeptidase S33" evidence="1">
    <location>
        <begin position="5"/>
        <end position="55"/>
    </location>
</feature>
<comment type="caution">
    <text evidence="2">The sequence shown here is derived from an EMBL/GenBank/DDBJ whole genome shotgun (WGS) entry which is preliminary data.</text>
</comment>
<dbReference type="InterPro" id="IPR029058">
    <property type="entry name" value="AB_hydrolase_fold"/>
</dbReference>
<dbReference type="Gene3D" id="3.40.50.1820">
    <property type="entry name" value="alpha/beta hydrolase"/>
    <property type="match status" value="1"/>
</dbReference>
<protein>
    <submittedName>
        <fullName evidence="2">Esterase/lipase</fullName>
    </submittedName>
</protein>
<reference evidence="2 3" key="1">
    <citation type="submission" date="2023-07" db="EMBL/GenBank/DDBJ databases">
        <title>Genomic Encyclopedia of Type Strains, Phase IV (KMG-IV): sequencing the most valuable type-strain genomes for metagenomic binning, comparative biology and taxonomic classification.</title>
        <authorList>
            <person name="Goeker M."/>
        </authorList>
    </citation>
    <scope>NUCLEOTIDE SEQUENCE [LARGE SCALE GENOMIC DNA]</scope>
    <source>
        <strain evidence="2 3">DSM 19154</strain>
    </source>
</reference>
<accession>A0ABT9YPU2</accession>
<dbReference type="Proteomes" id="UP001225034">
    <property type="component" value="Unassembled WGS sequence"/>
</dbReference>
<dbReference type="EMBL" id="JAUSUA010000008">
    <property type="protein sequence ID" value="MDQ0209054.1"/>
    <property type="molecule type" value="Genomic_DNA"/>
</dbReference>
<sequence>MDSIHYIDTPVYILQGKHDHLTSHHQALTFYDHVKAPHKAFVTFEDSSHCPFIDEQERFLQELRKIPVEVEKQHFLNQINPQ</sequence>
<organism evidence="2 3">
    <name type="scientific">Alkalicoccobacillus murimartini</name>
    <dbReference type="NCBI Taxonomy" id="171685"/>
    <lineage>
        <taxon>Bacteria</taxon>
        <taxon>Bacillati</taxon>
        <taxon>Bacillota</taxon>
        <taxon>Bacilli</taxon>
        <taxon>Bacillales</taxon>
        <taxon>Bacillaceae</taxon>
        <taxon>Alkalicoccobacillus</taxon>
    </lineage>
</organism>
<name>A0ABT9YPU2_9BACI</name>
<dbReference type="InterPro" id="IPR022742">
    <property type="entry name" value="Hydrolase_4"/>
</dbReference>
<keyword evidence="3" id="KW-1185">Reference proteome</keyword>
<dbReference type="SUPFAM" id="SSF53474">
    <property type="entry name" value="alpha/beta-Hydrolases"/>
    <property type="match status" value="1"/>
</dbReference>